<dbReference type="GO" id="GO:0004197">
    <property type="term" value="F:cysteine-type endopeptidase activity"/>
    <property type="evidence" value="ECO:0007669"/>
    <property type="project" value="InterPro"/>
</dbReference>
<comment type="caution">
    <text evidence="2">The sequence shown here is derived from an EMBL/GenBank/DDBJ whole genome shotgun (WGS) entry which is preliminary data.</text>
</comment>
<protein>
    <submittedName>
        <fullName evidence="2">Caspase family protein</fullName>
    </submittedName>
</protein>
<evidence type="ECO:0000259" key="1">
    <source>
        <dbReference type="Pfam" id="PF00656"/>
    </source>
</evidence>
<dbReference type="InterPro" id="IPR050452">
    <property type="entry name" value="Metacaspase"/>
</dbReference>
<evidence type="ECO:0000313" key="2">
    <source>
        <dbReference type="EMBL" id="MBC5783246.1"/>
    </source>
</evidence>
<evidence type="ECO:0000313" key="3">
    <source>
        <dbReference type="Proteomes" id="UP000608513"/>
    </source>
</evidence>
<feature type="domain" description="Peptidase C14 caspase" evidence="1">
    <location>
        <begin position="16"/>
        <end position="253"/>
    </location>
</feature>
<dbReference type="AlphaFoldDB" id="A0A923MQS8"/>
<accession>A0A923MQS8</accession>
<dbReference type="EMBL" id="JACORT010000003">
    <property type="protein sequence ID" value="MBC5783246.1"/>
    <property type="molecule type" value="Genomic_DNA"/>
</dbReference>
<name>A0A923MQS8_9BURK</name>
<dbReference type="InterPro" id="IPR011600">
    <property type="entry name" value="Pept_C14_caspase"/>
</dbReference>
<dbReference type="RefSeq" id="WP_187075986.1">
    <property type="nucleotide sequence ID" value="NZ_JACORT010000003.1"/>
</dbReference>
<organism evidence="2 3">
    <name type="scientific">Ramlibacter cellulosilyticus</name>
    <dbReference type="NCBI Taxonomy" id="2764187"/>
    <lineage>
        <taxon>Bacteria</taxon>
        <taxon>Pseudomonadati</taxon>
        <taxon>Pseudomonadota</taxon>
        <taxon>Betaproteobacteria</taxon>
        <taxon>Burkholderiales</taxon>
        <taxon>Comamonadaceae</taxon>
        <taxon>Ramlibacter</taxon>
    </lineage>
</organism>
<dbReference type="Proteomes" id="UP000608513">
    <property type="component" value="Unassembled WGS sequence"/>
</dbReference>
<dbReference type="PANTHER" id="PTHR48104">
    <property type="entry name" value="METACASPASE-4"/>
    <property type="match status" value="1"/>
</dbReference>
<dbReference type="Gene3D" id="3.40.50.1460">
    <property type="match status" value="1"/>
</dbReference>
<keyword evidence="3" id="KW-1185">Reference proteome</keyword>
<reference evidence="2" key="1">
    <citation type="submission" date="2020-08" db="EMBL/GenBank/DDBJ databases">
        <title>Ramlibacter sp. USB13 16S ribosomal RNA gene genome sequencing and assembly.</title>
        <authorList>
            <person name="Kang M."/>
        </authorList>
    </citation>
    <scope>NUCLEOTIDE SEQUENCE</scope>
    <source>
        <strain evidence="2">USB13</strain>
    </source>
</reference>
<dbReference type="Pfam" id="PF00656">
    <property type="entry name" value="Peptidase_C14"/>
    <property type="match status" value="1"/>
</dbReference>
<gene>
    <name evidence="2" type="ORF">H8N03_09845</name>
</gene>
<proteinExistence type="predicted"/>
<sequence>MAHRSLHIGLNFVDPAAYDGWDGQLAACERDCDDMFAIARAQGYEAQQLKREQATSANVLKAMAEAAAAVGPREHFFMTYSGHGGQVPDTNGDEPDTFDETWCLHDRMLLDDELYAMFGRFPAGARIFVLSDSCHSGSVTRDRLRTRPTEMRGEMRPKWLPLPKATQIYQARKSLFDSIQQLAGPAEKQTVGASIILISGCRDDQVSYDGPVNGAFTTQVLAAWKNGEFRGTHRQFQEQVSAALGGSQSPQYFLAGNVDRSFERMRPFVLS</sequence>
<dbReference type="PANTHER" id="PTHR48104:SF30">
    <property type="entry name" value="METACASPASE-1"/>
    <property type="match status" value="1"/>
</dbReference>
<dbReference type="GO" id="GO:0005737">
    <property type="term" value="C:cytoplasm"/>
    <property type="evidence" value="ECO:0007669"/>
    <property type="project" value="TreeGrafter"/>
</dbReference>
<dbReference type="GO" id="GO:0006508">
    <property type="term" value="P:proteolysis"/>
    <property type="evidence" value="ECO:0007669"/>
    <property type="project" value="InterPro"/>
</dbReference>
<dbReference type="SUPFAM" id="SSF52129">
    <property type="entry name" value="Caspase-like"/>
    <property type="match status" value="1"/>
</dbReference>
<dbReference type="InterPro" id="IPR029030">
    <property type="entry name" value="Caspase-like_dom_sf"/>
</dbReference>